<evidence type="ECO:0000313" key="1">
    <source>
        <dbReference type="EMBL" id="GLI00659.1"/>
    </source>
</evidence>
<accession>A0ABQ5R1H7</accession>
<dbReference type="EMBL" id="BSDI01000034">
    <property type="protein sequence ID" value="GLI00659.1"/>
    <property type="molecule type" value="Genomic_DNA"/>
</dbReference>
<proteinExistence type="predicted"/>
<dbReference type="Proteomes" id="UP001144280">
    <property type="component" value="Unassembled WGS sequence"/>
</dbReference>
<protein>
    <submittedName>
        <fullName evidence="1">Uncharacterized protein</fullName>
    </submittedName>
</protein>
<gene>
    <name evidence="1" type="ORF">Pa4123_59350</name>
</gene>
<keyword evidence="2" id="KW-1185">Reference proteome</keyword>
<comment type="caution">
    <text evidence="1">The sequence shown here is derived from an EMBL/GenBank/DDBJ whole genome shotgun (WGS) entry which is preliminary data.</text>
</comment>
<reference evidence="1" key="1">
    <citation type="submission" date="2022-12" db="EMBL/GenBank/DDBJ databases">
        <title>New Phytohabitans aurantiacus sp. RD004123 nov., an actinomycete isolated from soil.</title>
        <authorList>
            <person name="Triningsih D.W."/>
            <person name="Harunari E."/>
            <person name="Igarashi Y."/>
        </authorList>
    </citation>
    <scope>NUCLEOTIDE SEQUENCE</scope>
    <source>
        <strain evidence="1">RD004123</strain>
    </source>
</reference>
<name>A0ABQ5R1H7_9ACTN</name>
<sequence>MSMPSRLHFDLAQVAKEARQALMADANESRPYAGPTNCEPALLLFRQIETVWLRSNGTPRGAFGLHPPLGAGAQPRGAVTVPAFQAPTIKHPILLPLLNDSGPQLADLIFTGWALGYPLAMYDPGTGTLAVGRRRLRAARPRPESITAISSRR</sequence>
<evidence type="ECO:0000313" key="2">
    <source>
        <dbReference type="Proteomes" id="UP001144280"/>
    </source>
</evidence>
<organism evidence="1 2">
    <name type="scientific">Phytohabitans aurantiacus</name>
    <dbReference type="NCBI Taxonomy" id="3016789"/>
    <lineage>
        <taxon>Bacteria</taxon>
        <taxon>Bacillati</taxon>
        <taxon>Actinomycetota</taxon>
        <taxon>Actinomycetes</taxon>
        <taxon>Micromonosporales</taxon>
        <taxon>Micromonosporaceae</taxon>
    </lineage>
</organism>